<evidence type="ECO:0000256" key="6">
    <source>
        <dbReference type="ARBA" id="ARBA00022741"/>
    </source>
</evidence>
<name>E1Z5S3_CHLVA</name>
<dbReference type="InterPro" id="IPR022192">
    <property type="entry name" value="SUV3_C"/>
</dbReference>
<dbReference type="eggNOG" id="KOG0953">
    <property type="taxonomic scope" value="Eukaryota"/>
</dbReference>
<evidence type="ECO:0000256" key="3">
    <source>
        <dbReference type="ARBA" id="ARBA00004436"/>
    </source>
</evidence>
<dbReference type="PANTHER" id="PTHR12131:SF28">
    <property type="entry name" value="DEXH-BOX ATP-DEPENDENT RNA HELICASE DEXH18, MITOCHONDRIAL"/>
    <property type="match status" value="1"/>
</dbReference>
<dbReference type="Gene3D" id="3.40.50.300">
    <property type="entry name" value="P-loop containing nucleotide triphosphate hydrolases"/>
    <property type="match status" value="2"/>
</dbReference>
<dbReference type="EC" id="3.6.4.13" evidence="5"/>
<dbReference type="OMA" id="AKNGLYC"/>
<dbReference type="GO" id="GO:0042645">
    <property type="term" value="C:mitochondrial nucleoid"/>
    <property type="evidence" value="ECO:0007669"/>
    <property type="project" value="UniProtKB-SubCell"/>
</dbReference>
<dbReference type="AlphaFoldDB" id="E1Z5S3"/>
<evidence type="ECO:0000256" key="7">
    <source>
        <dbReference type="ARBA" id="ARBA00022801"/>
    </source>
</evidence>
<evidence type="ECO:0000313" key="17">
    <source>
        <dbReference type="Proteomes" id="UP000008141"/>
    </source>
</evidence>
<protein>
    <recommendedName>
        <fullName evidence="5">RNA helicase</fullName>
        <ecNumber evidence="5">3.6.4.13</ecNumber>
    </recommendedName>
</protein>
<reference evidence="16 17" key="1">
    <citation type="journal article" date="2010" name="Plant Cell">
        <title>The Chlorella variabilis NC64A genome reveals adaptation to photosymbiosis, coevolution with viruses, and cryptic sex.</title>
        <authorList>
            <person name="Blanc G."/>
            <person name="Duncan G."/>
            <person name="Agarkova I."/>
            <person name="Borodovsky M."/>
            <person name="Gurnon J."/>
            <person name="Kuo A."/>
            <person name="Lindquist E."/>
            <person name="Lucas S."/>
            <person name="Pangilinan J."/>
            <person name="Polle J."/>
            <person name="Salamov A."/>
            <person name="Terry A."/>
            <person name="Yamada T."/>
            <person name="Dunigan D.D."/>
            <person name="Grigoriev I.V."/>
            <person name="Claverie J.M."/>
            <person name="Van Etten J.L."/>
        </authorList>
    </citation>
    <scope>NUCLEOTIDE SEQUENCE [LARGE SCALE GENOMIC DNA]</scope>
    <source>
        <strain evidence="16 17">NC64A</strain>
    </source>
</reference>
<feature type="domain" description="Helicase C-terminal" evidence="15">
    <location>
        <begin position="385"/>
        <end position="538"/>
    </location>
</feature>
<dbReference type="EMBL" id="GL433837">
    <property type="protein sequence ID" value="EFN58523.1"/>
    <property type="molecule type" value="Genomic_DNA"/>
</dbReference>
<dbReference type="CDD" id="cd17913">
    <property type="entry name" value="DEXQc_Suv3"/>
    <property type="match status" value="1"/>
</dbReference>
<dbReference type="GO" id="GO:0016787">
    <property type="term" value="F:hydrolase activity"/>
    <property type="evidence" value="ECO:0007669"/>
    <property type="project" value="UniProtKB-KW"/>
</dbReference>
<dbReference type="InParanoid" id="E1Z5S3"/>
<dbReference type="FunFam" id="3.40.50.300:FF:000957">
    <property type="entry name" value="ATP-dependent RNA helicase SUV3L, mitochondrial"/>
    <property type="match status" value="1"/>
</dbReference>
<dbReference type="Pfam" id="PF12513">
    <property type="entry name" value="SUV3_C"/>
    <property type="match status" value="1"/>
</dbReference>
<evidence type="ECO:0000256" key="10">
    <source>
        <dbReference type="ARBA" id="ARBA00022946"/>
    </source>
</evidence>
<keyword evidence="17" id="KW-1185">Reference proteome</keyword>
<dbReference type="Pfam" id="PF23703">
    <property type="entry name" value="DExH18_N"/>
    <property type="match status" value="1"/>
</dbReference>
<dbReference type="InterPro" id="IPR044774">
    <property type="entry name" value="Suv3_DEXQc"/>
</dbReference>
<dbReference type="InterPro" id="IPR055206">
    <property type="entry name" value="DEXQc_SUV3"/>
</dbReference>
<dbReference type="GO" id="GO:0005524">
    <property type="term" value="F:ATP binding"/>
    <property type="evidence" value="ECO:0007669"/>
    <property type="project" value="UniProtKB-KW"/>
</dbReference>
<keyword evidence="12" id="KW-1135">Mitochondrion nucleoid</keyword>
<dbReference type="CDD" id="cd18805">
    <property type="entry name" value="SF2_C_suv3"/>
    <property type="match status" value="1"/>
</dbReference>
<comment type="cofactor">
    <cofactor evidence="1">
        <name>Mn(2+)</name>
        <dbReference type="ChEBI" id="CHEBI:29035"/>
    </cofactor>
</comment>
<dbReference type="Pfam" id="PF00271">
    <property type="entry name" value="Helicase_C"/>
    <property type="match status" value="1"/>
</dbReference>
<evidence type="ECO:0000256" key="4">
    <source>
        <dbReference type="ARBA" id="ARBA00011661"/>
    </source>
</evidence>
<proteinExistence type="predicted"/>
<evidence type="ECO:0000256" key="9">
    <source>
        <dbReference type="ARBA" id="ARBA00022840"/>
    </source>
</evidence>
<dbReference type="PROSITE" id="PS51194">
    <property type="entry name" value="HELICASE_CTER"/>
    <property type="match status" value="1"/>
</dbReference>
<evidence type="ECO:0000259" key="15">
    <source>
        <dbReference type="PROSITE" id="PS51194"/>
    </source>
</evidence>
<dbReference type="GeneID" id="17358376"/>
<dbReference type="InterPro" id="IPR056377">
    <property type="entry name" value="DExH18_N"/>
</dbReference>
<dbReference type="InterPro" id="IPR050699">
    <property type="entry name" value="RNA-DNA_Helicase"/>
</dbReference>
<dbReference type="InterPro" id="IPR014001">
    <property type="entry name" value="Helicase_ATP-bd"/>
</dbReference>
<dbReference type="InterPro" id="IPR001650">
    <property type="entry name" value="Helicase_C-like"/>
</dbReference>
<dbReference type="SMART" id="SM00490">
    <property type="entry name" value="HELICc"/>
    <property type="match status" value="1"/>
</dbReference>
<dbReference type="SUPFAM" id="SSF52540">
    <property type="entry name" value="P-loop containing nucleoside triphosphate hydrolases"/>
    <property type="match status" value="1"/>
</dbReference>
<feature type="domain" description="Helicase ATP-binding" evidence="14">
    <location>
        <begin position="214"/>
        <end position="360"/>
    </location>
</feature>
<dbReference type="Proteomes" id="UP000008141">
    <property type="component" value="Unassembled WGS sequence"/>
</dbReference>
<dbReference type="Pfam" id="PF22527">
    <property type="entry name" value="DEXQc_Suv3"/>
    <property type="match status" value="1"/>
</dbReference>
<comment type="cofactor">
    <cofactor evidence="2">
        <name>Mg(2+)</name>
        <dbReference type="ChEBI" id="CHEBI:18420"/>
    </cofactor>
</comment>
<evidence type="ECO:0000256" key="5">
    <source>
        <dbReference type="ARBA" id="ARBA00012552"/>
    </source>
</evidence>
<organism evidence="17">
    <name type="scientific">Chlorella variabilis</name>
    <name type="common">Green alga</name>
    <dbReference type="NCBI Taxonomy" id="554065"/>
    <lineage>
        <taxon>Eukaryota</taxon>
        <taxon>Viridiplantae</taxon>
        <taxon>Chlorophyta</taxon>
        <taxon>core chlorophytes</taxon>
        <taxon>Trebouxiophyceae</taxon>
        <taxon>Chlorellales</taxon>
        <taxon>Chlorellaceae</taxon>
        <taxon>Chlorella clade</taxon>
        <taxon>Chlorella</taxon>
    </lineage>
</organism>
<dbReference type="InterPro" id="IPR027417">
    <property type="entry name" value="P-loop_NTPase"/>
</dbReference>
<keyword evidence="10" id="KW-0809">Transit peptide</keyword>
<dbReference type="Gene3D" id="1.20.272.40">
    <property type="match status" value="1"/>
</dbReference>
<comment type="subcellular location">
    <subcellularLocation>
        <location evidence="3">Mitochondrion matrix</location>
        <location evidence="3">Mitochondrion nucleoid</location>
    </subcellularLocation>
</comment>
<dbReference type="GO" id="GO:0045025">
    <property type="term" value="C:mitochondrial degradosome"/>
    <property type="evidence" value="ECO:0007669"/>
    <property type="project" value="TreeGrafter"/>
</dbReference>
<dbReference type="FunCoup" id="E1Z5S3">
    <property type="interactions" value="1570"/>
</dbReference>
<keyword evidence="9" id="KW-0067">ATP-binding</keyword>
<evidence type="ECO:0000256" key="2">
    <source>
        <dbReference type="ARBA" id="ARBA00001946"/>
    </source>
</evidence>
<dbReference type="GO" id="GO:0003724">
    <property type="term" value="F:RNA helicase activity"/>
    <property type="evidence" value="ECO:0007669"/>
    <property type="project" value="UniProtKB-EC"/>
</dbReference>
<evidence type="ECO:0000259" key="14">
    <source>
        <dbReference type="PROSITE" id="PS51192"/>
    </source>
</evidence>
<dbReference type="STRING" id="554065.E1Z5S3"/>
<dbReference type="GO" id="GO:0000965">
    <property type="term" value="P:mitochondrial RNA 3'-end processing"/>
    <property type="evidence" value="ECO:0007669"/>
    <property type="project" value="TreeGrafter"/>
</dbReference>
<keyword evidence="11" id="KW-0496">Mitochondrion</keyword>
<dbReference type="InterPro" id="IPR041082">
    <property type="entry name" value="Suv3_C_1"/>
</dbReference>
<dbReference type="PROSITE" id="PS51192">
    <property type="entry name" value="HELICASE_ATP_BIND_1"/>
    <property type="match status" value="1"/>
</dbReference>
<sequence length="681" mass="75201">MRSAAGGGGSSGGSTATLPAGVASQLWRYDSPLLRHLSTVAEAEVRLLCLLHSACSATPLSHRTDTCLCLQKPASDTILPPYELVKQRAAAAAAQGGGAEARPLLELWAGELARFDALMRNFRNSGAVKDQALALYVNSKLYAEAVPRFQEFLLAAMDPELCSALMQLQVRDDQQALFPYFAQFVLERYMADIKAYRDMIQTVDLRNPHQWFPVARALQRRIIYHAGPTNSGKTYNALQAMRSAQSGIYCGPLRLLAMEVYDTFNADGLYCNLITGQERRELPGAEHTACTVEMVNMQRRVDVAVIDEIQMIGDESRQELCCCPGICCRGWAWTRALMGAPANEVHLCGDGSALPLVRKICEEMGETLEVNTYDRFTTLEVEPGGLVGGYSAVQPGDCIVAFSRKDIYNIKQFIEQETKHRACVVYGALPPETRRQQAKLFNEPDNAYRVMVASDAVGMGLNLNIRRIIFHSVNKREGGKQVPVSVSMIKQIAGRAGRRSSQWPKGLATCLNPTDVPRLQEAIDVPLDQLVTPTAGLFPEFEHFEVFAGQRPDEPYSSLLGAFEREALLDSSYFFCKQDSVVQAAQLLGELGLSVKDMFSFCMAPASASDLRLAAALLHFATKYSKGLPVTLDISIPNRVPASTDELRHMEAAHQVAMLWLWLSYRFDPEVFPQREKVGGQ</sequence>
<keyword evidence="7" id="KW-0378">Hydrolase</keyword>
<keyword evidence="6" id="KW-0547">Nucleotide-binding</keyword>
<gene>
    <name evidence="16" type="ORF">CHLNCDRAFT_19567</name>
</gene>
<evidence type="ECO:0000256" key="1">
    <source>
        <dbReference type="ARBA" id="ARBA00001936"/>
    </source>
</evidence>
<dbReference type="RefSeq" id="XP_005850625.1">
    <property type="nucleotide sequence ID" value="XM_005850563.1"/>
</dbReference>
<evidence type="ECO:0000256" key="13">
    <source>
        <dbReference type="ARBA" id="ARBA00047984"/>
    </source>
</evidence>
<evidence type="ECO:0000256" key="11">
    <source>
        <dbReference type="ARBA" id="ARBA00023128"/>
    </source>
</evidence>
<dbReference type="FunFam" id="3.40.50.300:FF:000269">
    <property type="entry name" value="ATP-dependent RNA helicase SUPV3L1, mitochondrial"/>
    <property type="match status" value="1"/>
</dbReference>
<accession>E1Z5S3</accession>
<dbReference type="SMART" id="SM00487">
    <property type="entry name" value="DEXDc"/>
    <property type="match status" value="1"/>
</dbReference>
<comment type="subunit">
    <text evidence="4">Homodimer; in free form. Component of the mitochondrial degradosome (mtEXO) complex which is a heteropentamer containing 2 copies of SUPV3L1 and 3 copies of PNPT1.</text>
</comment>
<dbReference type="KEGG" id="cvr:CHLNCDRAFT_19567"/>
<evidence type="ECO:0000313" key="16">
    <source>
        <dbReference type="EMBL" id="EFN58523.1"/>
    </source>
</evidence>
<keyword evidence="8" id="KW-0347">Helicase</keyword>
<dbReference type="OrthoDB" id="6692397at2759"/>
<dbReference type="Gene3D" id="1.20.58.1080">
    <property type="match status" value="1"/>
</dbReference>
<dbReference type="Pfam" id="PF18147">
    <property type="entry name" value="Suv3_C_1"/>
    <property type="match status" value="1"/>
</dbReference>
<evidence type="ECO:0000256" key="12">
    <source>
        <dbReference type="ARBA" id="ARBA00023271"/>
    </source>
</evidence>
<dbReference type="PANTHER" id="PTHR12131">
    <property type="entry name" value="ATP-DEPENDENT RNA AND DNA HELICASE"/>
    <property type="match status" value="1"/>
</dbReference>
<evidence type="ECO:0000256" key="8">
    <source>
        <dbReference type="ARBA" id="ARBA00022806"/>
    </source>
</evidence>
<comment type="catalytic activity">
    <reaction evidence="13">
        <text>ATP + H2O = ADP + phosphate + H(+)</text>
        <dbReference type="Rhea" id="RHEA:13065"/>
        <dbReference type="ChEBI" id="CHEBI:15377"/>
        <dbReference type="ChEBI" id="CHEBI:15378"/>
        <dbReference type="ChEBI" id="CHEBI:30616"/>
        <dbReference type="ChEBI" id="CHEBI:43474"/>
        <dbReference type="ChEBI" id="CHEBI:456216"/>
        <dbReference type="EC" id="3.6.4.13"/>
    </reaction>
</comment>